<dbReference type="InterPro" id="IPR010610">
    <property type="entry name" value="EryCIII-like_C"/>
</dbReference>
<keyword evidence="6" id="KW-1185">Reference proteome</keyword>
<dbReference type="CDD" id="cd03784">
    <property type="entry name" value="GT1_Gtf-like"/>
    <property type="match status" value="1"/>
</dbReference>
<organism evidence="5 6">
    <name type="scientific">Hyaloscypha variabilis (strain UAMH 11265 / GT02V1 / F)</name>
    <name type="common">Meliniomyces variabilis</name>
    <dbReference type="NCBI Taxonomy" id="1149755"/>
    <lineage>
        <taxon>Eukaryota</taxon>
        <taxon>Fungi</taxon>
        <taxon>Dikarya</taxon>
        <taxon>Ascomycota</taxon>
        <taxon>Pezizomycotina</taxon>
        <taxon>Leotiomycetes</taxon>
        <taxon>Helotiales</taxon>
        <taxon>Hyaloscyphaceae</taxon>
        <taxon>Hyaloscypha</taxon>
        <taxon>Hyaloscypha variabilis</taxon>
    </lineage>
</organism>
<dbReference type="Pfam" id="PF06722">
    <property type="entry name" value="EryCIII-like_C"/>
    <property type="match status" value="1"/>
</dbReference>
<gene>
    <name evidence="5" type="ORF">L207DRAFT_543527</name>
</gene>
<evidence type="ECO:0000313" key="6">
    <source>
        <dbReference type="Proteomes" id="UP000235786"/>
    </source>
</evidence>
<name>A0A2J6RS73_HYAVF</name>
<dbReference type="EMBL" id="KZ613944">
    <property type="protein sequence ID" value="PMD41364.1"/>
    <property type="molecule type" value="Genomic_DNA"/>
</dbReference>
<dbReference type="Gene3D" id="3.40.50.2000">
    <property type="entry name" value="Glycogen Phosphorylase B"/>
    <property type="match status" value="2"/>
</dbReference>
<proteinExistence type="predicted"/>
<feature type="compositionally biased region" description="Low complexity" evidence="2">
    <location>
        <begin position="20"/>
        <end position="40"/>
    </location>
</feature>
<accession>A0A2J6RS73</accession>
<dbReference type="InterPro" id="IPR002213">
    <property type="entry name" value="UDP_glucos_trans"/>
</dbReference>
<dbReference type="GO" id="GO:0016906">
    <property type="term" value="F:sterol 3-beta-glucosyltransferase activity"/>
    <property type="evidence" value="ECO:0007669"/>
    <property type="project" value="UniProtKB-ARBA"/>
</dbReference>
<feature type="domain" description="Erythromycin biosynthesis protein CIII-like C-terminal" evidence="4">
    <location>
        <begin position="378"/>
        <end position="465"/>
    </location>
</feature>
<dbReference type="AlphaFoldDB" id="A0A2J6RS73"/>
<dbReference type="Proteomes" id="UP000235786">
    <property type="component" value="Unassembled WGS sequence"/>
</dbReference>
<dbReference type="PANTHER" id="PTHR48050">
    <property type="entry name" value="STEROL 3-BETA-GLUCOSYLTRANSFERASE"/>
    <property type="match status" value="1"/>
</dbReference>
<sequence>MSRDANSLHELPILGRSSDFSDSLSTTTSIDESETTLSSSVAGHKHASPLPPMNIVIQVVGSRGDVQPFVALGLELKRSFGHRVRIATHAVFKNFVEQHDLEFFSIGGNPEELMAFMVQNPGLLPNYEAFRSGDVKQQRKNMYTILKRCWRACIEPDNGMDESHNVSLSDAGEQQARPFIADAIIANPVSFAHIHCAERLGIPLHLMFTMPYSPTEAFPHPLAHIRKSDLAVETTNRLSYALIERLIWHGLGDLINKFREERLGLAPLNLMWATGIITRLKIPYTYCWSPTLLPKPKDWASHISVSGFLFLPHNDDFAPPSELLEFLEAGDPPVYIGFGSIVVDNPQAMTSMIFEAIRQAGVRALVSKGWGGIGNTAMELPNHLLLLDNVPHTWLFERVSAVVHHGGAGTTAEGLRSGKPNVIVPFFGDQHFWGEMVANAGAGPHPIPYREQTAETLAQQIKEALHPEMRIRARQIGLRLQQERGCDNGIRIFHDSLEGKHARCSILPDRLAVWEVKSEQGPGGRLSTLAAAILLQRGLICVKEISICRHKEYHIEDRPVDPITGGAIAFLGSFGDVAYEAFALPVRVIRGGINGTTKVVRKLETSNSSKRAEPGLVREAAKWSSQDATSAPFQSYGLGQEDEHLQSWEDILNESLEGLKKTGKGMGRFTKAYLSSPLYFSLGLAQGFQSIPLAYGDTMIREREKVQGFASGVRELAYGFYDGITGLVTQPVRGAQERGVVGAITGIGKGVGGLVLKPGAGLFGLPAYSLQGISVGLHKFFTADFDGHIQRSRLDQGTEELSSCSEEKQEEVLRAWTAICSSSNAFMVGSK</sequence>
<dbReference type="SUPFAM" id="SSF53756">
    <property type="entry name" value="UDP-Glycosyltransferase/glycogen phosphorylase"/>
    <property type="match status" value="1"/>
</dbReference>
<feature type="region of interest" description="Disordered" evidence="2">
    <location>
        <begin position="20"/>
        <end position="45"/>
    </location>
</feature>
<feature type="domain" description="Glycosyltransferase family 28 N-terminal" evidence="3">
    <location>
        <begin position="55"/>
        <end position="218"/>
    </location>
</feature>
<dbReference type="OrthoDB" id="5835829at2759"/>
<dbReference type="FunFam" id="3.40.50.2000:FF:000268">
    <property type="entry name" value="Glycosyltransferase family 1 protein"/>
    <property type="match status" value="1"/>
</dbReference>
<evidence type="ECO:0000313" key="5">
    <source>
        <dbReference type="EMBL" id="PMD41364.1"/>
    </source>
</evidence>
<evidence type="ECO:0000259" key="4">
    <source>
        <dbReference type="Pfam" id="PF06722"/>
    </source>
</evidence>
<dbReference type="FunFam" id="3.40.50.2000:FF:000009">
    <property type="entry name" value="Sterol 3-beta-glucosyltransferase UGT80A2"/>
    <property type="match status" value="1"/>
</dbReference>
<dbReference type="InterPro" id="IPR004276">
    <property type="entry name" value="GlycoTrans_28_N"/>
</dbReference>
<dbReference type="Pfam" id="PF03033">
    <property type="entry name" value="Glyco_transf_28"/>
    <property type="match status" value="1"/>
</dbReference>
<protein>
    <submittedName>
        <fullName evidence="5">Glycosyltransferase family 1 protein</fullName>
    </submittedName>
</protein>
<evidence type="ECO:0000259" key="3">
    <source>
        <dbReference type="Pfam" id="PF03033"/>
    </source>
</evidence>
<keyword evidence="1 5" id="KW-0808">Transferase</keyword>
<dbReference type="GO" id="GO:0005975">
    <property type="term" value="P:carbohydrate metabolic process"/>
    <property type="evidence" value="ECO:0007669"/>
    <property type="project" value="InterPro"/>
</dbReference>
<reference evidence="5 6" key="1">
    <citation type="submission" date="2016-04" db="EMBL/GenBank/DDBJ databases">
        <title>A degradative enzymes factory behind the ericoid mycorrhizal symbiosis.</title>
        <authorList>
            <consortium name="DOE Joint Genome Institute"/>
            <person name="Martino E."/>
            <person name="Morin E."/>
            <person name="Grelet G."/>
            <person name="Kuo A."/>
            <person name="Kohler A."/>
            <person name="Daghino S."/>
            <person name="Barry K."/>
            <person name="Choi C."/>
            <person name="Cichocki N."/>
            <person name="Clum A."/>
            <person name="Copeland A."/>
            <person name="Hainaut M."/>
            <person name="Haridas S."/>
            <person name="Labutti K."/>
            <person name="Lindquist E."/>
            <person name="Lipzen A."/>
            <person name="Khouja H.-R."/>
            <person name="Murat C."/>
            <person name="Ohm R."/>
            <person name="Olson A."/>
            <person name="Spatafora J."/>
            <person name="Veneault-Fourrey C."/>
            <person name="Henrissat B."/>
            <person name="Grigoriev I."/>
            <person name="Martin F."/>
            <person name="Perotto S."/>
        </authorList>
    </citation>
    <scope>NUCLEOTIDE SEQUENCE [LARGE SCALE GENOMIC DNA]</scope>
    <source>
        <strain evidence="5 6">F</strain>
    </source>
</reference>
<dbReference type="PANTHER" id="PTHR48050:SF13">
    <property type="entry name" value="STEROL 3-BETA-GLUCOSYLTRANSFERASE UGT80A2"/>
    <property type="match status" value="1"/>
</dbReference>
<evidence type="ECO:0000256" key="1">
    <source>
        <dbReference type="ARBA" id="ARBA00022679"/>
    </source>
</evidence>
<dbReference type="InterPro" id="IPR050426">
    <property type="entry name" value="Glycosyltransferase_28"/>
</dbReference>
<evidence type="ECO:0000256" key="2">
    <source>
        <dbReference type="SAM" id="MobiDB-lite"/>
    </source>
</evidence>